<dbReference type="InterPro" id="IPR019605">
    <property type="entry name" value="Misato_II_tubulin-like"/>
</dbReference>
<reference evidence="9" key="1">
    <citation type="submission" date="2023-04" db="EMBL/GenBank/DDBJ databases">
        <title>Candida boidinii NBRC 10035.</title>
        <authorList>
            <person name="Ichikawa N."/>
            <person name="Sato H."/>
            <person name="Tonouchi N."/>
        </authorList>
    </citation>
    <scope>NUCLEOTIDE SEQUENCE</scope>
    <source>
        <strain evidence="9">NBRC 10035</strain>
    </source>
</reference>
<dbReference type="Gene3D" id="3.40.50.1440">
    <property type="entry name" value="Tubulin/FtsZ, GTPase domain"/>
    <property type="match status" value="1"/>
</dbReference>
<organism evidence="9 10">
    <name type="scientific">Candida boidinii</name>
    <name type="common">Yeast</name>
    <dbReference type="NCBI Taxonomy" id="5477"/>
    <lineage>
        <taxon>Eukaryota</taxon>
        <taxon>Fungi</taxon>
        <taxon>Dikarya</taxon>
        <taxon>Ascomycota</taxon>
        <taxon>Saccharomycotina</taxon>
        <taxon>Pichiomycetes</taxon>
        <taxon>Pichiales</taxon>
        <taxon>Pichiaceae</taxon>
        <taxon>Ogataea</taxon>
        <taxon>Ogataea/Candida clade</taxon>
    </lineage>
</organism>
<comment type="caution">
    <text evidence="9">The sequence shown here is derived from an EMBL/GenBank/DDBJ whole genome shotgun (WGS) entry which is preliminary data.</text>
</comment>
<feature type="domain" description="DML1/Misato tubulin" evidence="8">
    <location>
        <begin position="126"/>
        <end position="310"/>
    </location>
</feature>
<dbReference type="SUPFAM" id="SSF52490">
    <property type="entry name" value="Tubulin nucleotide-binding domain-like"/>
    <property type="match status" value="1"/>
</dbReference>
<evidence type="ECO:0000256" key="2">
    <source>
        <dbReference type="ARBA" id="ARBA00004173"/>
    </source>
</evidence>
<protein>
    <recommendedName>
        <fullName evidence="4">Protein DML1</fullName>
    </recommendedName>
    <alternativeName>
        <fullName evidence="5">Protein dml1</fullName>
    </alternativeName>
</protein>
<dbReference type="GO" id="GO:0005739">
    <property type="term" value="C:mitochondrion"/>
    <property type="evidence" value="ECO:0007669"/>
    <property type="project" value="UniProtKB-SubCell"/>
</dbReference>
<evidence type="ECO:0000259" key="7">
    <source>
        <dbReference type="Pfam" id="PF10644"/>
    </source>
</evidence>
<feature type="domain" description="Misato Segment II tubulin-like" evidence="7">
    <location>
        <begin position="2"/>
        <end position="118"/>
    </location>
</feature>
<sequence>MHEVITLSLSPRANNLATHFYNLQESNLYSAKRVSDLPILPNVHLQSSRSADGKSSSFYPRALLWDYNNGYGSMGQFEYFQSLTDNNTPVRDTELVSNYTNISTTDRIEKHEYQKALDANEDTEGKLSPDSVRFFTDFSRVIYKPNSILKLKNWNYDNNKNFGYYKNQIDIKFNDYGVGVNEYKENHEEGRDVLDENFRKILEDSDLLEGVNIITEIDSGWAGFTDCLLQELRDEYLPKTTVFTWGLTNDDPVSHPHNLKSIFSRVKSMVDLIKSSSLYFPISNQPSGLPLEYSKMKIWEISAFQTLPFEYLNSMFIQNSEKRITMSDFENGLKMGSNRSIVSNIRASDNNITESTGIIDFSCKNLFQNFSNGFIKRPFRAAVTKREDHIFSRSVIKRYHDVVGKGEKDEYCKLAKDFDILKERGTDAKGLIEYELDTNLNHLDSFPESFIKTQGDSGIDQVSFDTSDSTRKLLIEMFDFVSRFCRNDEREELKDDLENLKTDYEFGYYDSDSEYDDQ</sequence>
<proteinExistence type="inferred from homology"/>
<dbReference type="InterPro" id="IPR029209">
    <property type="entry name" value="DML1/Misato_tubulin"/>
</dbReference>
<dbReference type="PANTHER" id="PTHR13391:SF0">
    <property type="entry name" value="PROTEIN MISATO HOMOLOG 1"/>
    <property type="match status" value="1"/>
</dbReference>
<evidence type="ECO:0000256" key="1">
    <source>
        <dbReference type="ARBA" id="ARBA00003757"/>
    </source>
</evidence>
<comment type="function">
    <text evidence="1">Involved in the partitioning of the mitochondrial organelle and mitochondrial DNA (mtDNA) inheritance.</text>
</comment>
<dbReference type="Pfam" id="PF14881">
    <property type="entry name" value="Tubulin_3"/>
    <property type="match status" value="1"/>
</dbReference>
<evidence type="ECO:0000313" key="9">
    <source>
        <dbReference type="EMBL" id="GME69303.1"/>
    </source>
</evidence>
<evidence type="ECO:0000256" key="3">
    <source>
        <dbReference type="ARBA" id="ARBA00008507"/>
    </source>
</evidence>
<dbReference type="GO" id="GO:0007005">
    <property type="term" value="P:mitochondrion organization"/>
    <property type="evidence" value="ECO:0007669"/>
    <property type="project" value="InterPro"/>
</dbReference>
<evidence type="ECO:0000256" key="6">
    <source>
        <dbReference type="ARBA" id="ARBA00023128"/>
    </source>
</evidence>
<comment type="subcellular location">
    <subcellularLocation>
        <location evidence="2">Mitochondrion</location>
    </subcellularLocation>
</comment>
<keyword evidence="6" id="KW-0496">Mitochondrion</keyword>
<dbReference type="InterPro" id="IPR049942">
    <property type="entry name" value="DML1/Misato"/>
</dbReference>
<dbReference type="PANTHER" id="PTHR13391">
    <property type="entry name" value="MITOCHONDRIAL DISTRIBUTION REGULATOR MISATO"/>
    <property type="match status" value="1"/>
</dbReference>
<accession>A0A9W6SXG5</accession>
<comment type="similarity">
    <text evidence="3">Belongs to the misato family.</text>
</comment>
<dbReference type="Pfam" id="PF10644">
    <property type="entry name" value="Misat_Tub_SegII"/>
    <property type="match status" value="1"/>
</dbReference>
<dbReference type="AlphaFoldDB" id="A0A9W6SXG5"/>
<dbReference type="Proteomes" id="UP001165120">
    <property type="component" value="Unassembled WGS sequence"/>
</dbReference>
<dbReference type="EMBL" id="BSXN01000635">
    <property type="protein sequence ID" value="GME69303.1"/>
    <property type="molecule type" value="Genomic_DNA"/>
</dbReference>
<dbReference type="InterPro" id="IPR036525">
    <property type="entry name" value="Tubulin/FtsZ_GTPase_sf"/>
</dbReference>
<name>A0A9W6SXG5_CANBO</name>
<evidence type="ECO:0000256" key="4">
    <source>
        <dbReference type="ARBA" id="ARBA00014097"/>
    </source>
</evidence>
<evidence type="ECO:0000256" key="5">
    <source>
        <dbReference type="ARBA" id="ARBA00022030"/>
    </source>
</evidence>
<gene>
    <name evidence="9" type="ORF">Cboi02_000221600</name>
</gene>
<keyword evidence="10" id="KW-1185">Reference proteome</keyword>
<evidence type="ECO:0000313" key="10">
    <source>
        <dbReference type="Proteomes" id="UP001165120"/>
    </source>
</evidence>
<evidence type="ECO:0000259" key="8">
    <source>
        <dbReference type="Pfam" id="PF14881"/>
    </source>
</evidence>